<evidence type="ECO:0000256" key="2">
    <source>
        <dbReference type="ARBA" id="ARBA00022737"/>
    </source>
</evidence>
<dbReference type="GO" id="GO:0016020">
    <property type="term" value="C:membrane"/>
    <property type="evidence" value="ECO:0007669"/>
    <property type="project" value="TreeGrafter"/>
</dbReference>
<keyword evidence="4" id="KW-0175">Coiled coil</keyword>
<dbReference type="InterPro" id="IPR000409">
    <property type="entry name" value="BEACH_dom"/>
</dbReference>
<dbReference type="PROSITE" id="PS50294">
    <property type="entry name" value="WD_REPEATS_REGION"/>
    <property type="match status" value="1"/>
</dbReference>
<keyword evidence="1 3" id="KW-0853">WD repeat</keyword>
<dbReference type="GO" id="GO:0005829">
    <property type="term" value="C:cytosol"/>
    <property type="evidence" value="ECO:0007669"/>
    <property type="project" value="TreeGrafter"/>
</dbReference>
<accession>A0A9Q0RB51</accession>
<organism evidence="6 7">
    <name type="scientific">Anaeramoeba ignava</name>
    <name type="common">Anaerobic marine amoeba</name>
    <dbReference type="NCBI Taxonomy" id="1746090"/>
    <lineage>
        <taxon>Eukaryota</taxon>
        <taxon>Metamonada</taxon>
        <taxon>Anaeramoebidae</taxon>
        <taxon>Anaeramoeba</taxon>
    </lineage>
</organism>
<protein>
    <submittedName>
        <fullName evidence="6">Beach domain-containing protein</fullName>
    </submittedName>
</protein>
<comment type="caution">
    <text evidence="6">The sequence shown here is derived from an EMBL/GenBank/DDBJ whole genome shotgun (WGS) entry which is preliminary data.</text>
</comment>
<dbReference type="SUPFAM" id="SSF50978">
    <property type="entry name" value="WD40 repeat-like"/>
    <property type="match status" value="1"/>
</dbReference>
<dbReference type="GO" id="GO:0019901">
    <property type="term" value="F:protein kinase binding"/>
    <property type="evidence" value="ECO:0007669"/>
    <property type="project" value="TreeGrafter"/>
</dbReference>
<gene>
    <name evidence="6" type="ORF">M0811_08850</name>
</gene>
<dbReference type="InterPro" id="IPR050865">
    <property type="entry name" value="BEACH_Domain"/>
</dbReference>
<proteinExistence type="predicted"/>
<evidence type="ECO:0000256" key="4">
    <source>
        <dbReference type="SAM" id="Coils"/>
    </source>
</evidence>
<dbReference type="Gene3D" id="2.130.10.10">
    <property type="entry name" value="YVTN repeat-like/Quinoprotein amine dehydrogenase"/>
    <property type="match status" value="1"/>
</dbReference>
<evidence type="ECO:0000256" key="3">
    <source>
        <dbReference type="PROSITE-ProRule" id="PRU00221"/>
    </source>
</evidence>
<evidence type="ECO:0000313" key="7">
    <source>
        <dbReference type="Proteomes" id="UP001149090"/>
    </source>
</evidence>
<dbReference type="InterPro" id="IPR036322">
    <property type="entry name" value="WD40_repeat_dom_sf"/>
</dbReference>
<feature type="domain" description="BEACH" evidence="5">
    <location>
        <begin position="1"/>
        <end position="19"/>
    </location>
</feature>
<dbReference type="PANTHER" id="PTHR13743">
    <property type="entry name" value="BEIGE/BEACH-RELATED"/>
    <property type="match status" value="1"/>
</dbReference>
<sequence>MKRKGQIPIQLFTKNHPKRLTKEEIQKQKYYEWKDILLLNETLNLKHLSFKISSNPIIFTKFVPQLFVSSFTSVPDKIITLDKEGIIGSHQFHILGFDPLNPQFHFTIDKKFLIQKGNKNQNQNQIQFQNQIQIQIQNQNQNQNQIKNENQNENQNKIQIQIPVPFSQDFDNFEECLEIDKKSRYLISCGFDDNTFKIIKIENCEIIQNISKHKDIVTCLKMNKKYLVTGSKDTTVIVWDIEEQRKKNKIQVKEKPKHIFFEHEKEVKSVAISAEYDIVLSGSIDGKLIFHSLNKGKLIQSIILSDQKPISIIKNNKRRKYYYIFRKFQNIKIIYN</sequence>
<dbReference type="OrthoDB" id="26681at2759"/>
<dbReference type="InterPro" id="IPR015943">
    <property type="entry name" value="WD40/YVTN_repeat-like_dom_sf"/>
</dbReference>
<dbReference type="PANTHER" id="PTHR13743:SF112">
    <property type="entry name" value="BEACH DOMAIN-CONTAINING PROTEIN"/>
    <property type="match status" value="1"/>
</dbReference>
<dbReference type="InterPro" id="IPR046851">
    <property type="entry name" value="NBCH_WD40"/>
</dbReference>
<dbReference type="PROSITE" id="PS50082">
    <property type="entry name" value="WD_REPEATS_2"/>
    <property type="match status" value="1"/>
</dbReference>
<keyword evidence="2" id="KW-0677">Repeat</keyword>
<dbReference type="GO" id="GO:0008104">
    <property type="term" value="P:intracellular protein localization"/>
    <property type="evidence" value="ECO:0007669"/>
    <property type="project" value="TreeGrafter"/>
</dbReference>
<evidence type="ECO:0000259" key="5">
    <source>
        <dbReference type="PROSITE" id="PS50197"/>
    </source>
</evidence>
<dbReference type="PROSITE" id="PS50197">
    <property type="entry name" value="BEACH"/>
    <property type="match status" value="1"/>
</dbReference>
<evidence type="ECO:0000313" key="6">
    <source>
        <dbReference type="EMBL" id="KAJ5073168.1"/>
    </source>
</evidence>
<dbReference type="EMBL" id="JAPDFW010000076">
    <property type="protein sequence ID" value="KAJ5073168.1"/>
    <property type="molecule type" value="Genomic_DNA"/>
</dbReference>
<feature type="coiled-coil region" evidence="4">
    <location>
        <begin position="129"/>
        <end position="156"/>
    </location>
</feature>
<dbReference type="SMART" id="SM00320">
    <property type="entry name" value="WD40"/>
    <property type="match status" value="3"/>
</dbReference>
<evidence type="ECO:0000256" key="1">
    <source>
        <dbReference type="ARBA" id="ARBA00022574"/>
    </source>
</evidence>
<keyword evidence="7" id="KW-1185">Reference proteome</keyword>
<dbReference type="Pfam" id="PF20426">
    <property type="entry name" value="NBCH_WD40"/>
    <property type="match status" value="1"/>
</dbReference>
<name>A0A9Q0RB51_ANAIG</name>
<dbReference type="PROSITE" id="PS00678">
    <property type="entry name" value="WD_REPEATS_1"/>
    <property type="match status" value="1"/>
</dbReference>
<dbReference type="Proteomes" id="UP001149090">
    <property type="component" value="Unassembled WGS sequence"/>
</dbReference>
<dbReference type="AlphaFoldDB" id="A0A9Q0RB51"/>
<dbReference type="InterPro" id="IPR019775">
    <property type="entry name" value="WD40_repeat_CS"/>
</dbReference>
<feature type="repeat" description="WD" evidence="3">
    <location>
        <begin position="210"/>
        <end position="249"/>
    </location>
</feature>
<dbReference type="InterPro" id="IPR001680">
    <property type="entry name" value="WD40_rpt"/>
</dbReference>
<reference evidence="6" key="1">
    <citation type="submission" date="2022-10" db="EMBL/GenBank/DDBJ databases">
        <title>Novel sulphate-reducing endosymbionts in the free-living metamonad Anaeramoeba.</title>
        <authorList>
            <person name="Jerlstrom-Hultqvist J."/>
            <person name="Cepicka I."/>
            <person name="Gallot-Lavallee L."/>
            <person name="Salas-Leiva D."/>
            <person name="Curtis B.A."/>
            <person name="Zahonova K."/>
            <person name="Pipaliya S."/>
            <person name="Dacks J."/>
            <person name="Roger A.J."/>
        </authorList>
    </citation>
    <scope>NUCLEOTIDE SEQUENCE</scope>
    <source>
        <strain evidence="6">BMAN</strain>
    </source>
</reference>